<dbReference type="Proteomes" id="UP000502433">
    <property type="component" value="Chromosome"/>
</dbReference>
<accession>A0A6H2C2Y5</accession>
<dbReference type="GO" id="GO:0004175">
    <property type="term" value="F:endopeptidase activity"/>
    <property type="evidence" value="ECO:0007669"/>
    <property type="project" value="TreeGrafter"/>
</dbReference>
<dbReference type="Gene3D" id="3.40.50.1450">
    <property type="entry name" value="HybD-like"/>
    <property type="match status" value="1"/>
</dbReference>
<dbReference type="InterPro" id="IPR000671">
    <property type="entry name" value="Peptidase_A31"/>
</dbReference>
<dbReference type="RefSeq" id="WP_148765446.1">
    <property type="nucleotide sequence ID" value="NZ_CP051206.1"/>
</dbReference>
<dbReference type="PANTHER" id="PTHR30302">
    <property type="entry name" value="HYDROGENASE 1 MATURATION PROTEASE"/>
    <property type="match status" value="1"/>
</dbReference>
<proteinExistence type="predicted"/>
<dbReference type="KEGG" id="dfs:HGD76_18155"/>
<dbReference type="GO" id="GO:0008047">
    <property type="term" value="F:enzyme activator activity"/>
    <property type="evidence" value="ECO:0007669"/>
    <property type="project" value="InterPro"/>
</dbReference>
<name>A0A6H2C2Y5_DOLFA</name>
<keyword evidence="1" id="KW-0645">Protease</keyword>
<dbReference type="PANTHER" id="PTHR30302:SF5">
    <property type="entry name" value="SLR1876 PROTEIN"/>
    <property type="match status" value="1"/>
</dbReference>
<dbReference type="SUPFAM" id="SSF53163">
    <property type="entry name" value="HybD-like"/>
    <property type="match status" value="1"/>
</dbReference>
<dbReference type="AlphaFoldDB" id="A0A6H2C2Y5"/>
<organism evidence="1 2">
    <name type="scientific">Dolichospermum flos-aquae CCAP 1403/13F</name>
    <dbReference type="NCBI Taxonomy" id="315271"/>
    <lineage>
        <taxon>Bacteria</taxon>
        <taxon>Bacillati</taxon>
        <taxon>Cyanobacteriota</taxon>
        <taxon>Cyanophyceae</taxon>
        <taxon>Nostocales</taxon>
        <taxon>Aphanizomenonaceae</taxon>
        <taxon>Dolichospermum</taxon>
    </lineage>
</organism>
<dbReference type="CDD" id="cd06066">
    <property type="entry name" value="H2MP_NAD-link-bidir"/>
    <property type="match status" value="1"/>
</dbReference>
<sequence>MVRALVIGYGNDLRGDDAIGQQVAKAIKDCCLSSVQSIAVHQLTPELAAPLANVNLAIFVDACINSQSGQVQVQSLLPSELNTINTHISNPSSLLALSQILYGHCPSAWLVSVPGVNFELSDRISPTAETGIAIAIVTIMQILNTIEK</sequence>
<dbReference type="InterPro" id="IPR023430">
    <property type="entry name" value="Pept_HybD-like_dom_sf"/>
</dbReference>
<reference evidence="1 2" key="1">
    <citation type="submission" date="2020-04" db="EMBL/GenBank/DDBJ databases">
        <title>Genome-Wide Identification of 5-Methylcytosine Sites in Bacterial Genomes By High-Throughput Sequencing of MspJI Restriction Fragments.</title>
        <authorList>
            <person name="Wu V."/>
        </authorList>
    </citation>
    <scope>NUCLEOTIDE SEQUENCE [LARGE SCALE GENOMIC DNA]</scope>
    <source>
        <strain evidence="1 2">CCAP 1403/13f</strain>
    </source>
</reference>
<dbReference type="NCBIfam" id="TIGR00072">
    <property type="entry name" value="hydrog_prot"/>
    <property type="match status" value="1"/>
</dbReference>
<protein>
    <submittedName>
        <fullName evidence="1">Hydrogenase maturation protease</fullName>
    </submittedName>
</protein>
<evidence type="ECO:0000313" key="2">
    <source>
        <dbReference type="Proteomes" id="UP000502433"/>
    </source>
</evidence>
<dbReference type="GO" id="GO:0016485">
    <property type="term" value="P:protein processing"/>
    <property type="evidence" value="ECO:0007669"/>
    <property type="project" value="TreeGrafter"/>
</dbReference>
<reference evidence="1 2" key="2">
    <citation type="submission" date="2020-04" db="EMBL/GenBank/DDBJ databases">
        <authorList>
            <person name="Fomenkov A."/>
            <person name="Anton B.P."/>
            <person name="Roberts R.J."/>
        </authorList>
    </citation>
    <scope>NUCLEOTIDE SEQUENCE [LARGE SCALE GENOMIC DNA]</scope>
    <source>
        <strain evidence="1 2">CCAP 1403/13f</strain>
    </source>
</reference>
<gene>
    <name evidence="1" type="ORF">HGD76_18155</name>
</gene>
<dbReference type="EMBL" id="CP051206">
    <property type="protein sequence ID" value="QJB45803.1"/>
    <property type="molecule type" value="Genomic_DNA"/>
</dbReference>
<evidence type="ECO:0000313" key="1">
    <source>
        <dbReference type="EMBL" id="QJB45803.1"/>
    </source>
</evidence>
<keyword evidence="1" id="KW-0378">Hydrolase</keyword>